<feature type="compositionally biased region" description="Low complexity" evidence="1">
    <location>
        <begin position="177"/>
        <end position="196"/>
    </location>
</feature>
<evidence type="ECO:0000313" key="2">
    <source>
        <dbReference type="EMBL" id="MBP1996496.1"/>
    </source>
</evidence>
<protein>
    <recommendedName>
        <fullName evidence="4">Prion-like-(Q/N-rich)-domain-bearing protein</fullName>
    </recommendedName>
</protein>
<gene>
    <name evidence="2" type="ORF">J2Z66_008144</name>
</gene>
<evidence type="ECO:0000256" key="1">
    <source>
        <dbReference type="SAM" id="MobiDB-lite"/>
    </source>
</evidence>
<evidence type="ECO:0000313" key="3">
    <source>
        <dbReference type="Proteomes" id="UP001519287"/>
    </source>
</evidence>
<dbReference type="EMBL" id="JAGGLB010000050">
    <property type="protein sequence ID" value="MBP1996496.1"/>
    <property type="molecule type" value="Genomic_DNA"/>
</dbReference>
<accession>A0ABS4JB80</accession>
<feature type="compositionally biased region" description="Low complexity" evidence="1">
    <location>
        <begin position="80"/>
        <end position="98"/>
    </location>
</feature>
<comment type="caution">
    <text evidence="2">The sequence shown here is derived from an EMBL/GenBank/DDBJ whole genome shotgun (WGS) entry which is preliminary data.</text>
</comment>
<keyword evidence="3" id="KW-1185">Reference proteome</keyword>
<name>A0ABS4JB80_9BACL</name>
<feature type="region of interest" description="Disordered" evidence="1">
    <location>
        <begin position="43"/>
        <end position="133"/>
    </location>
</feature>
<reference evidence="2 3" key="1">
    <citation type="submission" date="2021-03" db="EMBL/GenBank/DDBJ databases">
        <title>Genomic Encyclopedia of Type Strains, Phase IV (KMG-IV): sequencing the most valuable type-strain genomes for metagenomic binning, comparative biology and taxonomic classification.</title>
        <authorList>
            <person name="Goeker M."/>
        </authorList>
    </citation>
    <scope>NUCLEOTIDE SEQUENCE [LARGE SCALE GENOMIC DNA]</scope>
    <source>
        <strain evidence="2 3">DSM 26048</strain>
    </source>
</reference>
<feature type="compositionally biased region" description="Polar residues" evidence="1">
    <location>
        <begin position="197"/>
        <end position="214"/>
    </location>
</feature>
<sequence>MYSNSNNFGSSSFGMGSQNQGFQKSYQPVGNVQSFYGQNAIQGNQGYGQQQPSQSFHTANYRGNQAGHDNYLRSDSQTPAQQQGFQGGYSSYGNSNANTGMNTSSQFGFSQSPYNFRSSNQMSSQAGNQQYNQASPEAFHTANYRGNQIGHDSYLRSDSQTPAQQQMGGFQGGYNTQGFQAQQGFQQGSQQGSQQGYNTGINNNAQQFGFNSAY</sequence>
<proteinExistence type="predicted"/>
<dbReference type="RefSeq" id="WP_209978996.1">
    <property type="nucleotide sequence ID" value="NZ_JAGGLB010000050.1"/>
</dbReference>
<organism evidence="2 3">
    <name type="scientific">Paenibacillus eucommiae</name>
    <dbReference type="NCBI Taxonomy" id="1355755"/>
    <lineage>
        <taxon>Bacteria</taxon>
        <taxon>Bacillati</taxon>
        <taxon>Bacillota</taxon>
        <taxon>Bacilli</taxon>
        <taxon>Bacillales</taxon>
        <taxon>Paenibacillaceae</taxon>
        <taxon>Paenibacillus</taxon>
    </lineage>
</organism>
<feature type="compositionally biased region" description="Polar residues" evidence="1">
    <location>
        <begin position="43"/>
        <end position="63"/>
    </location>
</feature>
<dbReference type="Proteomes" id="UP001519287">
    <property type="component" value="Unassembled WGS sequence"/>
</dbReference>
<evidence type="ECO:0008006" key="4">
    <source>
        <dbReference type="Google" id="ProtNLM"/>
    </source>
</evidence>
<feature type="compositionally biased region" description="Polar residues" evidence="1">
    <location>
        <begin position="99"/>
        <end position="133"/>
    </location>
</feature>
<feature type="compositionally biased region" description="Polar residues" evidence="1">
    <location>
        <begin position="156"/>
        <end position="176"/>
    </location>
</feature>
<feature type="region of interest" description="Disordered" evidence="1">
    <location>
        <begin position="148"/>
        <end position="214"/>
    </location>
</feature>